<gene>
    <name evidence="1" type="ORF">TUBRATIS_13180</name>
</gene>
<dbReference type="CDD" id="cd23702">
    <property type="entry name" value="eL14"/>
    <property type="match status" value="1"/>
</dbReference>
<proteinExistence type="predicted"/>
<evidence type="ECO:0000313" key="1">
    <source>
        <dbReference type="EMBL" id="RVD92189.1"/>
    </source>
</evidence>
<reference evidence="1 2" key="1">
    <citation type="submission" date="2018-10" db="EMBL/GenBank/DDBJ databases">
        <title>Draft genome sequence of the microsporidian Tubulinosema ratisbonensis.</title>
        <authorList>
            <person name="Polonais V."/>
            <person name="Peyretaillade E."/>
            <person name="Niehus S."/>
            <person name="Wawrzyniak I."/>
            <person name="Franchet A."/>
            <person name="Gaspin C."/>
            <person name="Reichstadt M."/>
            <person name="Belser C."/>
            <person name="Labadie K."/>
            <person name="Delbac F."/>
            <person name="Ferrandon D."/>
        </authorList>
    </citation>
    <scope>NUCLEOTIDE SEQUENCE [LARGE SCALE GENOMIC DNA]</scope>
    <source>
        <strain evidence="1 2">Franzen</strain>
    </source>
</reference>
<evidence type="ECO:0000313" key="2">
    <source>
        <dbReference type="Proteomes" id="UP000282876"/>
    </source>
</evidence>
<sequence length="102" mass="11737">MSFIQIGRVVTHRFTNQKMIITGIINDKFVVTQDSTGERYKLTVSQLSLSDELIEIKENESVDNVKKVFKCNEDVKLESDFDRFKANLIEKVKEGIVNGRIN</sequence>
<protein>
    <submittedName>
        <fullName evidence="1">Ribosomal L14</fullName>
    </submittedName>
</protein>
<dbReference type="EMBL" id="RCSS01000284">
    <property type="protein sequence ID" value="RVD92189.1"/>
    <property type="molecule type" value="Genomic_DNA"/>
</dbReference>
<dbReference type="InterPro" id="IPR014722">
    <property type="entry name" value="Rib_uL2_dom2"/>
</dbReference>
<dbReference type="Proteomes" id="UP000282876">
    <property type="component" value="Unassembled WGS sequence"/>
</dbReference>
<dbReference type="VEuPathDB" id="MicrosporidiaDB:TUBRATIS_13180"/>
<dbReference type="STRING" id="291195.A0A437AM84"/>
<keyword evidence="2" id="KW-1185">Reference proteome</keyword>
<organism evidence="1 2">
    <name type="scientific">Tubulinosema ratisbonensis</name>
    <dbReference type="NCBI Taxonomy" id="291195"/>
    <lineage>
        <taxon>Eukaryota</taxon>
        <taxon>Fungi</taxon>
        <taxon>Fungi incertae sedis</taxon>
        <taxon>Microsporidia</taxon>
        <taxon>Tubulinosematoidea</taxon>
        <taxon>Tubulinosematidae</taxon>
        <taxon>Tubulinosema</taxon>
    </lineage>
</organism>
<accession>A0A437AM84</accession>
<dbReference type="AlphaFoldDB" id="A0A437AM84"/>
<comment type="caution">
    <text evidence="1">The sequence shown here is derived from an EMBL/GenBank/DDBJ whole genome shotgun (WGS) entry which is preliminary data.</text>
</comment>
<dbReference type="Gene3D" id="2.30.30.30">
    <property type="match status" value="1"/>
</dbReference>
<dbReference type="OrthoDB" id="2188806at2759"/>
<name>A0A437AM84_9MICR</name>